<dbReference type="PANTHER" id="PTHR11069">
    <property type="entry name" value="GLUCOSYLCERAMIDASE"/>
    <property type="match status" value="1"/>
</dbReference>
<gene>
    <name evidence="13" type="ORF">VFPBJ_10437</name>
</gene>
<dbReference type="InterPro" id="IPR033453">
    <property type="entry name" value="Glyco_hydro_30_TIM-barrel"/>
</dbReference>
<dbReference type="InterPro" id="IPR036915">
    <property type="entry name" value="Cyclin-like_sf"/>
</dbReference>
<dbReference type="Pfam" id="PF16899">
    <property type="entry name" value="Cyclin_C_2"/>
    <property type="match status" value="1"/>
</dbReference>
<dbReference type="SUPFAM" id="SSF51445">
    <property type="entry name" value="(Trans)glycosidases"/>
    <property type="match status" value="1"/>
</dbReference>
<evidence type="ECO:0000256" key="4">
    <source>
        <dbReference type="ARBA" id="ARBA00022729"/>
    </source>
</evidence>
<keyword evidence="4" id="KW-0732">Signal</keyword>
<evidence type="ECO:0000313" key="14">
    <source>
        <dbReference type="Proteomes" id="UP000078240"/>
    </source>
</evidence>
<dbReference type="InterPro" id="IPR017853">
    <property type="entry name" value="GH"/>
</dbReference>
<evidence type="ECO:0000256" key="3">
    <source>
        <dbReference type="ARBA" id="ARBA00022525"/>
    </source>
</evidence>
<evidence type="ECO:0000256" key="1">
    <source>
        <dbReference type="ARBA" id="ARBA00004613"/>
    </source>
</evidence>
<accession>A0A179G2G5</accession>
<dbReference type="Proteomes" id="UP000078240">
    <property type="component" value="Unassembled WGS sequence"/>
</dbReference>
<dbReference type="InterPro" id="IPR013763">
    <property type="entry name" value="Cyclin-like_dom"/>
</dbReference>
<dbReference type="CDD" id="cd20525">
    <property type="entry name" value="CYCLIN_CCNH_rpt2"/>
    <property type="match status" value="1"/>
</dbReference>
<sequence length="832" mass="91804">MATEDERYRESSQFRLWSFAPANLQDLREKTNSLAKQQITARLTPTPEFLTTDEEARLVKFFTVELIRAAQFCELPTEIRSTAAMFLRRFYITNSVMTYPPTELLKTSLFFGCKAEGFYIRLAKLAEKFPNTSSEQILAGEFLLCQGIRFAFDVRHPFRALEGAILELRRRLPDEEARVSRAHARAREILKFSALVTDVYFHFTPSQIMMAALLMVDSGLVDTLLPRPAAPHDDNSPVGANTDMHEKILTAVEDCRAMLEDEPPERMAEYWGTPEIVKSMKPLRKKLQKCRDPDRADLVALQRARREQAAKPKKPGPAESAMFGEDLRDVKRRKVDGDDVFGGNPPQVQETAAMLVSLVILQAAGALASLQRRAGASAWSSSADGKYKLSQVDAPSLGGSNPGLDTWDLTIADKTGLRQTIKGFGACVTDGTVTAFNKLPADQRSALLKDLMGPDGLNFNLMRHTVASSDLSADPAYSYDDNGGKPDTGLSGFNLGDRGNAMVSMLAEMRRLQPDLTILGSPWAPPGWMQLDGVITGTTTNNNLNHQYVDAYAQYFVKYLQAYEQGGAHIDAITIQNEPLNSRAQMPTMYIFADESGALIRDNVGPAIKKAGLKTQVWAFDHNTQDYDYPETVVNMNGKDTVQAAAWHCYSGNDPSHWQPLSRFHDQFPDREQYMTECWTAVGTTDWVHSSSFALLPLQNWANGIIAWALGSFSGGGPVISGGDACGICTGLVTVDPSGGSYRKEVDYYMMGQFSRFMPKGGRALAGTGSYLYGDGTGVESVATLNPDGTRTVVIQNRYDHDIWVQLGTEGDGKWSGRAYAKAVTTWVLPKA</sequence>
<dbReference type="Gene3D" id="1.10.472.10">
    <property type="entry name" value="Cyclin-like"/>
    <property type="match status" value="2"/>
</dbReference>
<comment type="similarity">
    <text evidence="2 10">Belongs to the glycosyl hydrolase 30 family.</text>
</comment>
<keyword evidence="6" id="KW-0195">Cyclin</keyword>
<dbReference type="InterPro" id="IPR031658">
    <property type="entry name" value="Cyclin_C_2"/>
</dbReference>
<dbReference type="PANTHER" id="PTHR11069:SF23">
    <property type="entry name" value="LYSOSOMAL ACID GLUCOSYLCERAMIDASE"/>
    <property type="match status" value="1"/>
</dbReference>
<comment type="catalytic activity">
    <reaction evidence="8">
        <text>Random hydrolysis of (1-&gt;6)-linkages in (1-&gt;6)-beta-D-glucans.</text>
        <dbReference type="EC" id="3.2.1.75"/>
    </reaction>
</comment>
<dbReference type="SUPFAM" id="SSF47954">
    <property type="entry name" value="Cyclin-like"/>
    <property type="match status" value="2"/>
</dbReference>
<reference evidence="13 14" key="1">
    <citation type="submission" date="2016-01" db="EMBL/GenBank/DDBJ databases">
        <title>Biosynthesis of antibiotic leucinostatins and their inhibition on Phytophthora in bio-control Purpureocillium lilacinum.</title>
        <authorList>
            <person name="Wang G."/>
            <person name="Liu Z."/>
            <person name="Lin R."/>
            <person name="Li E."/>
            <person name="Mao Z."/>
            <person name="Ling J."/>
            <person name="Yin W."/>
            <person name="Xie B."/>
        </authorList>
    </citation>
    <scope>NUCLEOTIDE SEQUENCE [LARGE SCALE GENOMIC DNA]</scope>
    <source>
        <strain evidence="13">PLBJ-1</strain>
    </source>
</reference>
<dbReference type="CDD" id="cd20524">
    <property type="entry name" value="CYCLIN_CCNH_rpt1"/>
    <property type="match status" value="1"/>
</dbReference>
<dbReference type="InterPro" id="IPR001139">
    <property type="entry name" value="Glyco_hydro_30"/>
</dbReference>
<evidence type="ECO:0000256" key="7">
    <source>
        <dbReference type="ARBA" id="ARBA00023295"/>
    </source>
</evidence>
<dbReference type="Gene3D" id="2.60.40.1180">
    <property type="entry name" value="Golgi alpha-mannosidase II"/>
    <property type="match status" value="1"/>
</dbReference>
<evidence type="ECO:0000256" key="2">
    <source>
        <dbReference type="ARBA" id="ARBA00005382"/>
    </source>
</evidence>
<evidence type="ECO:0000256" key="8">
    <source>
        <dbReference type="ARBA" id="ARBA00036633"/>
    </source>
</evidence>
<evidence type="ECO:0000256" key="11">
    <source>
        <dbReference type="SAM" id="MobiDB-lite"/>
    </source>
</evidence>
<dbReference type="PRINTS" id="PR00843">
    <property type="entry name" value="GLHYDRLASE30"/>
</dbReference>
<comment type="caution">
    <text evidence="13">The sequence shown here is derived from an EMBL/GenBank/DDBJ whole genome shotgun (WGS) entry which is preliminary data.</text>
</comment>
<proteinExistence type="inferred from homology"/>
<evidence type="ECO:0000256" key="10">
    <source>
        <dbReference type="RuleBase" id="RU361188"/>
    </source>
</evidence>
<dbReference type="InterPro" id="IPR033452">
    <property type="entry name" value="GH30_C"/>
</dbReference>
<dbReference type="SMART" id="SM00385">
    <property type="entry name" value="CYCLIN"/>
    <property type="match status" value="1"/>
</dbReference>
<dbReference type="Gene3D" id="3.20.20.80">
    <property type="entry name" value="Glycosidases"/>
    <property type="match status" value="1"/>
</dbReference>
<keyword evidence="5 10" id="KW-0378">Hydrolase</keyword>
<dbReference type="Pfam" id="PF17189">
    <property type="entry name" value="Glyco_hydro_30C"/>
    <property type="match status" value="1"/>
</dbReference>
<evidence type="ECO:0000256" key="9">
    <source>
        <dbReference type="ARBA" id="ARBA00038935"/>
    </source>
</evidence>
<feature type="region of interest" description="Disordered" evidence="11">
    <location>
        <begin position="305"/>
        <end position="329"/>
    </location>
</feature>
<evidence type="ECO:0000256" key="6">
    <source>
        <dbReference type="ARBA" id="ARBA00023127"/>
    </source>
</evidence>
<dbReference type="Pfam" id="PF02055">
    <property type="entry name" value="Glyco_hydro_30"/>
    <property type="match status" value="1"/>
</dbReference>
<dbReference type="GO" id="GO:0006680">
    <property type="term" value="P:glucosylceramide catabolic process"/>
    <property type="evidence" value="ECO:0007669"/>
    <property type="project" value="TreeGrafter"/>
</dbReference>
<dbReference type="EC" id="3.2.1.75" evidence="9"/>
<keyword evidence="3" id="KW-0964">Secreted</keyword>
<dbReference type="FunFam" id="3.20.20.80:FF:000128">
    <property type="entry name" value="Endo-1,6-beta-D-glucanase neg1"/>
    <property type="match status" value="1"/>
</dbReference>
<dbReference type="GO" id="GO:0046557">
    <property type="term" value="F:glucan endo-1,6-beta-glucosidase activity"/>
    <property type="evidence" value="ECO:0007669"/>
    <property type="project" value="UniProtKB-EC"/>
</dbReference>
<evidence type="ECO:0000259" key="12">
    <source>
        <dbReference type="SMART" id="SM00385"/>
    </source>
</evidence>
<dbReference type="GO" id="GO:0004348">
    <property type="term" value="F:glucosylceramidase activity"/>
    <property type="evidence" value="ECO:0007669"/>
    <property type="project" value="InterPro"/>
</dbReference>
<dbReference type="EMBL" id="LSBH01000010">
    <property type="protein sequence ID" value="OAQ71658.1"/>
    <property type="molecule type" value="Genomic_DNA"/>
</dbReference>
<feature type="domain" description="Cyclin-like" evidence="12">
    <location>
        <begin position="64"/>
        <end position="146"/>
    </location>
</feature>
<dbReference type="GO" id="GO:0016020">
    <property type="term" value="C:membrane"/>
    <property type="evidence" value="ECO:0007669"/>
    <property type="project" value="GOC"/>
</dbReference>
<evidence type="ECO:0000313" key="13">
    <source>
        <dbReference type="EMBL" id="OAQ71658.1"/>
    </source>
</evidence>
<dbReference type="GO" id="GO:0005576">
    <property type="term" value="C:extracellular region"/>
    <property type="evidence" value="ECO:0007669"/>
    <property type="project" value="UniProtKB-SubCell"/>
</dbReference>
<keyword evidence="7 10" id="KW-0326">Glycosidase</keyword>
<dbReference type="InterPro" id="IPR013780">
    <property type="entry name" value="Glyco_hydro_b"/>
</dbReference>
<name>A0A179G2G5_PURLI</name>
<dbReference type="AlphaFoldDB" id="A0A179G2G5"/>
<comment type="subcellular location">
    <subcellularLocation>
        <location evidence="1">Secreted</location>
    </subcellularLocation>
</comment>
<evidence type="ECO:0000256" key="5">
    <source>
        <dbReference type="ARBA" id="ARBA00022801"/>
    </source>
</evidence>
<organism evidence="13 14">
    <name type="scientific">Purpureocillium lilacinum</name>
    <name type="common">Paecilomyces lilacinus</name>
    <dbReference type="NCBI Taxonomy" id="33203"/>
    <lineage>
        <taxon>Eukaryota</taxon>
        <taxon>Fungi</taxon>
        <taxon>Dikarya</taxon>
        <taxon>Ascomycota</taxon>
        <taxon>Pezizomycotina</taxon>
        <taxon>Sordariomycetes</taxon>
        <taxon>Hypocreomycetidae</taxon>
        <taxon>Hypocreales</taxon>
        <taxon>Ophiocordycipitaceae</taxon>
        <taxon>Purpureocillium</taxon>
    </lineage>
</organism>
<protein>
    <recommendedName>
        <fullName evidence="9">glucan endo-1,6-beta-glucosidase</fullName>
        <ecNumber evidence="9">3.2.1.75</ecNumber>
    </recommendedName>
</protein>